<name>A0A8C0ALY5_9AVES</name>
<dbReference type="Proteomes" id="UP000694555">
    <property type="component" value="Unplaced"/>
</dbReference>
<dbReference type="Ensembl" id="ENSBJAT00000000601.1">
    <property type="protein sequence ID" value="ENSBJAP00000000588.1"/>
    <property type="gene ID" value="ENSBJAG00000000495.1"/>
</dbReference>
<protein>
    <submittedName>
        <fullName evidence="2">Uncharacterized protein</fullName>
    </submittedName>
</protein>
<proteinExistence type="predicted"/>
<evidence type="ECO:0000313" key="2">
    <source>
        <dbReference type="Ensembl" id="ENSBJAP00000000588.1"/>
    </source>
</evidence>
<reference evidence="2" key="2">
    <citation type="submission" date="2025-09" db="UniProtKB">
        <authorList>
            <consortium name="Ensembl"/>
        </authorList>
    </citation>
    <scope>IDENTIFICATION</scope>
</reference>
<reference evidence="2" key="1">
    <citation type="submission" date="2025-08" db="UniProtKB">
        <authorList>
            <consortium name="Ensembl"/>
        </authorList>
    </citation>
    <scope>IDENTIFICATION</scope>
</reference>
<sequence length="116" mass="12675">MGFLPGLQEHTKGSVGCVFHDSHPIFPLSFMPLVPVIYLSLSPKKSFSLLGHLLRMCISPSPPSDSFRPGADALPRDTDSGRPVPSMGRILPWPLSVLIWDKGQEWGRGSLKGLLL</sequence>
<evidence type="ECO:0000313" key="3">
    <source>
        <dbReference type="Proteomes" id="UP000694555"/>
    </source>
</evidence>
<organism evidence="2 3">
    <name type="scientific">Buteo japonicus</name>
    <dbReference type="NCBI Taxonomy" id="224669"/>
    <lineage>
        <taxon>Eukaryota</taxon>
        <taxon>Metazoa</taxon>
        <taxon>Chordata</taxon>
        <taxon>Craniata</taxon>
        <taxon>Vertebrata</taxon>
        <taxon>Euteleostomi</taxon>
        <taxon>Archelosauria</taxon>
        <taxon>Archosauria</taxon>
        <taxon>Dinosauria</taxon>
        <taxon>Saurischia</taxon>
        <taxon>Theropoda</taxon>
        <taxon>Coelurosauria</taxon>
        <taxon>Aves</taxon>
        <taxon>Neognathae</taxon>
        <taxon>Neoaves</taxon>
        <taxon>Telluraves</taxon>
        <taxon>Accipitrimorphae</taxon>
        <taxon>Accipitriformes</taxon>
        <taxon>Accipitridae</taxon>
        <taxon>Accipitrinae</taxon>
        <taxon>Buteo</taxon>
    </lineage>
</organism>
<keyword evidence="3" id="KW-1185">Reference proteome</keyword>
<feature type="region of interest" description="Disordered" evidence="1">
    <location>
        <begin position="62"/>
        <end position="85"/>
    </location>
</feature>
<accession>A0A8C0ALY5</accession>
<evidence type="ECO:0000256" key="1">
    <source>
        <dbReference type="SAM" id="MobiDB-lite"/>
    </source>
</evidence>
<dbReference type="AlphaFoldDB" id="A0A8C0ALY5"/>